<feature type="region of interest" description="Disordered" evidence="1">
    <location>
        <begin position="62"/>
        <end position="103"/>
    </location>
</feature>
<evidence type="ECO:0000313" key="4">
    <source>
        <dbReference type="Proteomes" id="UP000215043"/>
    </source>
</evidence>
<evidence type="ECO:0000313" key="3">
    <source>
        <dbReference type="EMBL" id="ASU80868.1"/>
    </source>
</evidence>
<dbReference type="EMBL" id="CP022752">
    <property type="protein sequence ID" value="ASU80868.1"/>
    <property type="molecule type" value="Genomic_DNA"/>
</dbReference>
<dbReference type="Proteomes" id="UP000215043">
    <property type="component" value="Chromosome"/>
</dbReference>
<dbReference type="AlphaFoldDB" id="A0A223RYC8"/>
<dbReference type="KEGG" id="aey:CDG81_05835"/>
<reference evidence="3 4" key="1">
    <citation type="submission" date="2017-08" db="EMBL/GenBank/DDBJ databases">
        <title>The complete genome sequence of moderately halophilic actinomycete Actinopolyspora erythraea YIM 90600, the producer of novel erythromycin, novel actinopolysporins A-C and tubercidin.</title>
        <authorList>
            <person name="Yin M."/>
            <person name="Tang S."/>
        </authorList>
    </citation>
    <scope>NUCLEOTIDE SEQUENCE [LARGE SCALE GENOMIC DNA]</scope>
    <source>
        <strain evidence="3 4">YIM 90600</strain>
    </source>
</reference>
<dbReference type="OrthoDB" id="3430276at2"/>
<dbReference type="Pfam" id="PF04149">
    <property type="entry name" value="DUF397"/>
    <property type="match status" value="1"/>
</dbReference>
<accession>A0A223RYC8</accession>
<evidence type="ECO:0000259" key="2">
    <source>
        <dbReference type="Pfam" id="PF04149"/>
    </source>
</evidence>
<gene>
    <name evidence="3" type="ORF">CDG81_05835</name>
</gene>
<feature type="region of interest" description="Disordered" evidence="1">
    <location>
        <begin position="1"/>
        <end position="23"/>
    </location>
</feature>
<dbReference type="InterPro" id="IPR007278">
    <property type="entry name" value="DUF397"/>
</dbReference>
<protein>
    <recommendedName>
        <fullName evidence="2">DUF397 domain-containing protein</fullName>
    </recommendedName>
</protein>
<sequence>MSTNSLVWRKSSRSGGAGSGSGNCVEVAFGEGFAAVRDSKSPETGVFAVPTAQWRSFLASVRAGGERNRTGHPGSCPEPTERAESEVPTVEKLFPRPHGSLRQ</sequence>
<name>A0A223RYC8_9ACTN</name>
<proteinExistence type="predicted"/>
<organism evidence="3 4">
    <name type="scientific">Actinopolyspora erythraea</name>
    <dbReference type="NCBI Taxonomy" id="414996"/>
    <lineage>
        <taxon>Bacteria</taxon>
        <taxon>Bacillati</taxon>
        <taxon>Actinomycetota</taxon>
        <taxon>Actinomycetes</taxon>
        <taxon>Actinopolysporales</taxon>
        <taxon>Actinopolysporaceae</taxon>
        <taxon>Actinopolyspora</taxon>
    </lineage>
</organism>
<evidence type="ECO:0000256" key="1">
    <source>
        <dbReference type="SAM" id="MobiDB-lite"/>
    </source>
</evidence>
<feature type="domain" description="DUF397" evidence="2">
    <location>
        <begin position="6"/>
        <end position="62"/>
    </location>
</feature>